<organism evidence="1">
    <name type="scientific">uncultured Caudovirales phage</name>
    <dbReference type="NCBI Taxonomy" id="2100421"/>
    <lineage>
        <taxon>Viruses</taxon>
        <taxon>Duplodnaviria</taxon>
        <taxon>Heunggongvirae</taxon>
        <taxon>Uroviricota</taxon>
        <taxon>Caudoviricetes</taxon>
        <taxon>Peduoviridae</taxon>
        <taxon>Maltschvirus</taxon>
        <taxon>Maltschvirus maltsch</taxon>
    </lineage>
</organism>
<sequence length="124" mass="13718">MSDTGLVYTGKVIAMEAIEGAYFIVCATVVCGKGGKWKGVVRKYECDIGLLVTVYLPDALITEKHAKLYGMDFMRSTGYRVRMRRFKGAPSEVVIMPQQTGTDLGFDCTEMLGVTKYHKPVPPN</sequence>
<dbReference type="EMBL" id="LR796277">
    <property type="protein sequence ID" value="CAB4133863.1"/>
    <property type="molecule type" value="Genomic_DNA"/>
</dbReference>
<reference evidence="1" key="1">
    <citation type="submission" date="2020-04" db="EMBL/GenBank/DDBJ databases">
        <authorList>
            <person name="Chiriac C."/>
            <person name="Salcher M."/>
            <person name="Ghai R."/>
            <person name="Kavagutti S V."/>
        </authorList>
    </citation>
    <scope>NUCLEOTIDE SEQUENCE</scope>
</reference>
<proteinExistence type="predicted"/>
<evidence type="ECO:0000313" key="1">
    <source>
        <dbReference type="EMBL" id="CAB4133863.1"/>
    </source>
</evidence>
<name>A0A6J5LKI1_9CAUD</name>
<gene>
    <name evidence="1" type="ORF">UFOVP264_46</name>
</gene>
<protein>
    <submittedName>
        <fullName evidence="1">Uncharacterized protein</fullName>
    </submittedName>
</protein>
<accession>A0A6J5LKI1</accession>